<dbReference type="InterPro" id="IPR040632">
    <property type="entry name" value="Sulfotransfer_4"/>
</dbReference>
<gene>
    <name evidence="1" type="ORF">ENJ46_06650</name>
</gene>
<dbReference type="EMBL" id="DRMN01000427">
    <property type="protein sequence ID" value="HFB55588.1"/>
    <property type="molecule type" value="Genomic_DNA"/>
</dbReference>
<reference evidence="1" key="1">
    <citation type="journal article" date="2020" name="mSystems">
        <title>Genome- and Community-Level Interaction Insights into Carbon Utilization and Element Cycling Functions of Hydrothermarchaeota in Hydrothermal Sediment.</title>
        <authorList>
            <person name="Zhou Z."/>
            <person name="Liu Y."/>
            <person name="Xu W."/>
            <person name="Pan J."/>
            <person name="Luo Z.H."/>
            <person name="Li M."/>
        </authorList>
    </citation>
    <scope>NUCLEOTIDE SEQUENCE [LARGE SCALE GENOMIC DNA]</scope>
    <source>
        <strain evidence="1">HyVt-489</strain>
    </source>
</reference>
<evidence type="ECO:0000313" key="1">
    <source>
        <dbReference type="EMBL" id="HFB55588.1"/>
    </source>
</evidence>
<sequence>MSLKIIGAGFGRTGTLSLKAALERLGYIKTHHMLEVLPSKKQISLWLDVAQGKPPHWNAIFDGYAACVDAPSSHYYKELMAHYHDAKVILTTRDPDKWYHSTAETIYAFKAAVPNWSKKYIPRIRQIAEMIDGTVWQRVFHGRFEDESYAKQVFKDHIHAVKANVPAEKLLVFDVKQGWEPLCAFLGCDIPHEPFPHLNDAA</sequence>
<proteinExistence type="predicted"/>
<dbReference type="Proteomes" id="UP000886042">
    <property type="component" value="Unassembled WGS sequence"/>
</dbReference>
<dbReference type="PANTHER" id="PTHR36978:SF4">
    <property type="entry name" value="P-LOOP CONTAINING NUCLEOSIDE TRIPHOSPHATE HYDROLASE PROTEIN"/>
    <property type="match status" value="1"/>
</dbReference>
<feature type="non-terminal residue" evidence="1">
    <location>
        <position position="202"/>
    </location>
</feature>
<comment type="caution">
    <text evidence="1">The sequence shown here is derived from an EMBL/GenBank/DDBJ whole genome shotgun (WGS) entry which is preliminary data.</text>
</comment>
<dbReference type="Gene3D" id="3.40.50.300">
    <property type="entry name" value="P-loop containing nucleotide triphosphate hydrolases"/>
    <property type="match status" value="1"/>
</dbReference>
<dbReference type="PANTHER" id="PTHR36978">
    <property type="entry name" value="P-LOOP CONTAINING NUCLEOTIDE TRIPHOSPHATE HYDROLASE"/>
    <property type="match status" value="1"/>
</dbReference>
<dbReference type="InterPro" id="IPR027417">
    <property type="entry name" value="P-loop_NTPase"/>
</dbReference>
<dbReference type="AlphaFoldDB" id="A0A7C3C6C5"/>
<protein>
    <submittedName>
        <fullName evidence="1">Sulfotransferase family protein</fullName>
    </submittedName>
</protein>
<dbReference type="Pfam" id="PF17784">
    <property type="entry name" value="Sulfotransfer_4"/>
    <property type="match status" value="1"/>
</dbReference>
<name>A0A7C3C6C5_9PROT</name>
<dbReference type="SUPFAM" id="SSF52540">
    <property type="entry name" value="P-loop containing nucleoside triphosphate hydrolases"/>
    <property type="match status" value="1"/>
</dbReference>
<accession>A0A7C3C6C5</accession>
<organism evidence="1">
    <name type="scientific">Hellea balneolensis</name>
    <dbReference type="NCBI Taxonomy" id="287478"/>
    <lineage>
        <taxon>Bacteria</taxon>
        <taxon>Pseudomonadati</taxon>
        <taxon>Pseudomonadota</taxon>
        <taxon>Alphaproteobacteria</taxon>
        <taxon>Maricaulales</taxon>
        <taxon>Robiginitomaculaceae</taxon>
        <taxon>Hellea</taxon>
    </lineage>
</organism>